<dbReference type="InterPro" id="IPR006616">
    <property type="entry name" value="DM9_repeat"/>
</dbReference>
<accession>A0AAQ4FK17</accession>
<dbReference type="Pfam" id="PF11901">
    <property type="entry name" value="DM9"/>
    <property type="match status" value="1"/>
</dbReference>
<keyword evidence="2" id="KW-1185">Reference proteome</keyword>
<name>A0AAQ4FK17_AMBAM</name>
<proteinExistence type="predicted"/>
<dbReference type="SMART" id="SM00696">
    <property type="entry name" value="DM9"/>
    <property type="match status" value="2"/>
</dbReference>
<feature type="non-terminal residue" evidence="1">
    <location>
        <position position="1"/>
    </location>
</feature>
<dbReference type="Proteomes" id="UP001321473">
    <property type="component" value="Unassembled WGS sequence"/>
</dbReference>
<dbReference type="EMBL" id="JARKHS020002151">
    <property type="protein sequence ID" value="KAK8787065.1"/>
    <property type="molecule type" value="Genomic_DNA"/>
</dbReference>
<gene>
    <name evidence="1" type="ORF">V5799_023158</name>
</gene>
<reference evidence="1 2" key="1">
    <citation type="journal article" date="2023" name="Arcadia Sci">
        <title>De novo assembly of a long-read Amblyomma americanum tick genome.</title>
        <authorList>
            <person name="Chou S."/>
            <person name="Poskanzer K.E."/>
            <person name="Rollins M."/>
            <person name="Thuy-Boun P.S."/>
        </authorList>
    </citation>
    <scope>NUCLEOTIDE SEQUENCE [LARGE SCALE GENOMIC DNA]</scope>
    <source>
        <strain evidence="1">F_SG_1</strain>
        <tissue evidence="1">Salivary glands</tissue>
    </source>
</reference>
<comment type="caution">
    <text evidence="1">The sequence shown here is derived from an EMBL/GenBank/DDBJ whole genome shotgun (WGS) entry which is preliminary data.</text>
</comment>
<protein>
    <submittedName>
        <fullName evidence="1">Uncharacterized protein</fullName>
    </submittedName>
</protein>
<dbReference type="PANTHER" id="PTHR31649">
    <property type="entry name" value="AGAP009604-PA"/>
    <property type="match status" value="1"/>
</dbReference>
<evidence type="ECO:0000313" key="1">
    <source>
        <dbReference type="EMBL" id="KAK8787065.1"/>
    </source>
</evidence>
<organism evidence="1 2">
    <name type="scientific">Amblyomma americanum</name>
    <name type="common">Lone star tick</name>
    <dbReference type="NCBI Taxonomy" id="6943"/>
    <lineage>
        <taxon>Eukaryota</taxon>
        <taxon>Metazoa</taxon>
        <taxon>Ecdysozoa</taxon>
        <taxon>Arthropoda</taxon>
        <taxon>Chelicerata</taxon>
        <taxon>Arachnida</taxon>
        <taxon>Acari</taxon>
        <taxon>Parasitiformes</taxon>
        <taxon>Ixodida</taxon>
        <taxon>Ixodoidea</taxon>
        <taxon>Ixodidae</taxon>
        <taxon>Amblyomminae</taxon>
        <taxon>Amblyomma</taxon>
    </lineage>
</organism>
<sequence>DHRVSSTRWVRCYQDNIPDNAVVGGTDKGEDLFVGRARHNGGLLPGKVHRSHRCCYVAYYGREHKYEDYEVLVNDGASLTWVRDSNGSVPKGAIPGGHSADGETLYIGRSRHEGTVTVGKVLPSHGSLYLAYYGCEHRYNGYEVLVDGSMA</sequence>
<dbReference type="AlphaFoldDB" id="A0AAQ4FK17"/>
<evidence type="ECO:0000313" key="2">
    <source>
        <dbReference type="Proteomes" id="UP001321473"/>
    </source>
</evidence>
<dbReference type="PANTHER" id="PTHR31649:SF1">
    <property type="entry name" value="FARNESOIC ACID O-METHYL TRANSFERASE DOMAIN-CONTAINING PROTEIN"/>
    <property type="match status" value="1"/>
</dbReference>